<evidence type="ECO:0000313" key="2">
    <source>
        <dbReference type="Proteomes" id="UP001330434"/>
    </source>
</evidence>
<proteinExistence type="predicted"/>
<evidence type="ECO:0000313" key="1">
    <source>
        <dbReference type="EMBL" id="WVX66178.1"/>
    </source>
</evidence>
<sequence>MLAFSSGADSLQAKFTKFRGQLTFSPLLQKGNLEVAFFQKPGNIIGALASPPVLKGAPPPKQGIKMFQNLR</sequence>
<dbReference type="EMBL" id="CP133270">
    <property type="protein sequence ID" value="WVX66178.1"/>
    <property type="molecule type" value="Genomic_DNA"/>
</dbReference>
<name>A0ABZ2C3B0_9PROT</name>
<gene>
    <name evidence="1" type="ORF">Bealeia1_00351</name>
</gene>
<protein>
    <submittedName>
        <fullName evidence="1">Uncharacterized protein</fullName>
    </submittedName>
</protein>
<dbReference type="Proteomes" id="UP001330434">
    <property type="component" value="Chromosome"/>
</dbReference>
<accession>A0ABZ2C3B0</accession>
<organism evidence="1 2">
    <name type="scientific">Candidatus Bealeia paramacronuclearis</name>
    <dbReference type="NCBI Taxonomy" id="1921001"/>
    <lineage>
        <taxon>Bacteria</taxon>
        <taxon>Pseudomonadati</taxon>
        <taxon>Pseudomonadota</taxon>
        <taxon>Alphaproteobacteria</taxon>
        <taxon>Holosporales</taxon>
        <taxon>Holosporaceae</taxon>
        <taxon>Candidatus Bealeia</taxon>
    </lineage>
</organism>
<keyword evidence="2" id="KW-1185">Reference proteome</keyword>
<reference evidence="1 2" key="1">
    <citation type="journal article" date="2024" name="Environ. Microbiol.">
        <title>Novel evolutionary insights on the interactions of the Holosporales (Alphaproteobacteria) with eukaryotic hosts from comparative genomics.</title>
        <authorList>
            <person name="Giovannini M."/>
            <person name="Petroni G."/>
            <person name="Castelli M."/>
        </authorList>
    </citation>
    <scope>NUCLEOTIDE SEQUENCE [LARGE SCALE GENOMIC DNA]</scope>
    <source>
        <strain evidence="1 2">US_Bl 15I1</strain>
    </source>
</reference>